<dbReference type="EMBL" id="JWZT01003452">
    <property type="protein sequence ID" value="KII66748.1"/>
    <property type="molecule type" value="Genomic_DNA"/>
</dbReference>
<dbReference type="FunFam" id="4.10.1000.10:FF:000018">
    <property type="entry name" value="Zinc finger protein"/>
    <property type="match status" value="1"/>
</dbReference>
<dbReference type="AlphaFoldDB" id="A0A0C2JC59"/>
<evidence type="ECO:0000256" key="2">
    <source>
        <dbReference type="ARBA" id="ARBA00022737"/>
    </source>
</evidence>
<dbReference type="SMART" id="SM00356">
    <property type="entry name" value="ZnF_C3H1"/>
    <property type="match status" value="2"/>
</dbReference>
<dbReference type="OrthoDB" id="410307at2759"/>
<reference evidence="7 8" key="1">
    <citation type="journal article" date="2014" name="Genome Biol. Evol.">
        <title>The genome of the myxosporean Thelohanellus kitauei shows adaptations to nutrient acquisition within its fish host.</title>
        <authorList>
            <person name="Yang Y."/>
            <person name="Xiong J."/>
            <person name="Zhou Z."/>
            <person name="Huo F."/>
            <person name="Miao W."/>
            <person name="Ran C."/>
            <person name="Liu Y."/>
            <person name="Zhang J."/>
            <person name="Feng J."/>
            <person name="Wang M."/>
            <person name="Wang M."/>
            <person name="Wang L."/>
            <person name="Yao B."/>
        </authorList>
    </citation>
    <scope>NUCLEOTIDE SEQUENCE [LARGE SCALE GENOMIC DNA]</scope>
    <source>
        <strain evidence="7">Wuqing</strain>
    </source>
</reference>
<dbReference type="PROSITE" id="PS50103">
    <property type="entry name" value="ZF_C3H1"/>
    <property type="match status" value="2"/>
</dbReference>
<dbReference type="InterPro" id="IPR000571">
    <property type="entry name" value="Znf_CCCH"/>
</dbReference>
<feature type="zinc finger region" description="C3H1-type" evidence="5">
    <location>
        <begin position="108"/>
        <end position="136"/>
    </location>
</feature>
<dbReference type="GO" id="GO:0043186">
    <property type="term" value="C:P granule"/>
    <property type="evidence" value="ECO:0007669"/>
    <property type="project" value="UniProtKB-ARBA"/>
</dbReference>
<dbReference type="GO" id="GO:0008270">
    <property type="term" value="F:zinc ion binding"/>
    <property type="evidence" value="ECO:0007669"/>
    <property type="project" value="UniProtKB-KW"/>
</dbReference>
<evidence type="ECO:0000259" key="6">
    <source>
        <dbReference type="PROSITE" id="PS50103"/>
    </source>
</evidence>
<comment type="caution">
    <text evidence="7">The sequence shown here is derived from an EMBL/GenBank/DDBJ whole genome shotgun (WGS) entry which is preliminary data.</text>
</comment>
<keyword evidence="1 5" id="KW-0479">Metal-binding</keyword>
<protein>
    <submittedName>
        <fullName evidence="7">Zinc finger protein 36, C3H1 type-like 1</fullName>
    </submittedName>
</protein>
<evidence type="ECO:0000313" key="8">
    <source>
        <dbReference type="Proteomes" id="UP000031668"/>
    </source>
</evidence>
<feature type="zinc finger region" description="C3H1-type" evidence="5">
    <location>
        <begin position="146"/>
        <end position="174"/>
    </location>
</feature>
<dbReference type="GO" id="GO:0003729">
    <property type="term" value="F:mRNA binding"/>
    <property type="evidence" value="ECO:0007669"/>
    <property type="project" value="InterPro"/>
</dbReference>
<keyword evidence="4 5" id="KW-0862">Zinc</keyword>
<evidence type="ECO:0000256" key="3">
    <source>
        <dbReference type="ARBA" id="ARBA00022771"/>
    </source>
</evidence>
<feature type="domain" description="C3H1-type" evidence="6">
    <location>
        <begin position="108"/>
        <end position="136"/>
    </location>
</feature>
<evidence type="ECO:0000256" key="1">
    <source>
        <dbReference type="ARBA" id="ARBA00022723"/>
    </source>
</evidence>
<keyword evidence="3 5" id="KW-0863">Zinc-finger</keyword>
<organism evidence="7 8">
    <name type="scientific">Thelohanellus kitauei</name>
    <name type="common">Myxosporean</name>
    <dbReference type="NCBI Taxonomy" id="669202"/>
    <lineage>
        <taxon>Eukaryota</taxon>
        <taxon>Metazoa</taxon>
        <taxon>Cnidaria</taxon>
        <taxon>Myxozoa</taxon>
        <taxon>Myxosporea</taxon>
        <taxon>Bivalvulida</taxon>
        <taxon>Platysporina</taxon>
        <taxon>Myxobolidae</taxon>
        <taxon>Thelohanellus</taxon>
    </lineage>
</organism>
<proteinExistence type="predicted"/>
<feature type="domain" description="C3H1-type" evidence="6">
    <location>
        <begin position="146"/>
        <end position="174"/>
    </location>
</feature>
<sequence>MTSRSLCQSEIRNFQLAELLQRNLINKKLAKDSSPTDSNYCSCSRYGSITSDVFDVEKLGLHNDVFLSTAEYSTPVAENFRRKPFFSNFSNGGNGYQFISKSNKKPDKYKTEMCRNYEWKGVCNYQDKCQYAHGSEELMPIEKHPKYKTKLCAYYHTKGVCDYGRRCNFIHDEKIKNLVSNQFVLDSTTPCNGPIRPSIKSCEPPELEFPDLKDMISNLNKML</sequence>
<dbReference type="Pfam" id="PF00642">
    <property type="entry name" value="zf-CCCH"/>
    <property type="match status" value="1"/>
</dbReference>
<accession>A0A0C2JC59</accession>
<dbReference type="Gene3D" id="4.10.1000.10">
    <property type="entry name" value="Zinc finger, CCCH-type"/>
    <property type="match status" value="2"/>
</dbReference>
<evidence type="ECO:0000256" key="5">
    <source>
        <dbReference type="PROSITE-ProRule" id="PRU00723"/>
    </source>
</evidence>
<evidence type="ECO:0000256" key="4">
    <source>
        <dbReference type="ARBA" id="ARBA00022833"/>
    </source>
</evidence>
<dbReference type="InterPro" id="IPR045877">
    <property type="entry name" value="ZFP36-like"/>
</dbReference>
<dbReference type="InterPro" id="IPR036855">
    <property type="entry name" value="Znf_CCCH_sf"/>
</dbReference>
<keyword evidence="8" id="KW-1185">Reference proteome</keyword>
<dbReference type="SUPFAM" id="SSF90229">
    <property type="entry name" value="CCCH zinc finger"/>
    <property type="match status" value="2"/>
</dbReference>
<name>A0A0C2JC59_THEKT</name>
<keyword evidence="2" id="KW-0677">Repeat</keyword>
<dbReference type="Proteomes" id="UP000031668">
    <property type="component" value="Unassembled WGS sequence"/>
</dbReference>
<dbReference type="PANTHER" id="PTHR12547">
    <property type="entry name" value="CCCH ZINC FINGER/TIS11-RELATED"/>
    <property type="match status" value="1"/>
</dbReference>
<dbReference type="GO" id="GO:0010468">
    <property type="term" value="P:regulation of gene expression"/>
    <property type="evidence" value="ECO:0007669"/>
    <property type="project" value="UniProtKB-ARBA"/>
</dbReference>
<gene>
    <name evidence="7" type="ORF">RF11_09939</name>
</gene>
<dbReference type="FunFam" id="4.10.1000.10:FF:000001">
    <property type="entry name" value="zinc finger CCCH domain-containing protein 15-like"/>
    <property type="match status" value="1"/>
</dbReference>
<dbReference type="PANTHER" id="PTHR12547:SF18">
    <property type="entry name" value="PROTEIN TIS11"/>
    <property type="match status" value="1"/>
</dbReference>
<evidence type="ECO:0000313" key="7">
    <source>
        <dbReference type="EMBL" id="KII66748.1"/>
    </source>
</evidence>